<keyword evidence="2" id="KW-1185">Reference proteome</keyword>
<protein>
    <submittedName>
        <fullName evidence="1">Alpha-ribazole phosphatase</fullName>
    </submittedName>
</protein>
<comment type="caution">
    <text evidence="1">The sequence shown here is derived from an EMBL/GenBank/DDBJ whole genome shotgun (WGS) entry which is preliminary data.</text>
</comment>
<accession>A0A4R3JLB9</accession>
<dbReference type="InterPro" id="IPR029033">
    <property type="entry name" value="His_PPase_superfam"/>
</dbReference>
<dbReference type="AlphaFoldDB" id="A0A4R3JLB9"/>
<dbReference type="CDD" id="cd07067">
    <property type="entry name" value="HP_PGM_like"/>
    <property type="match status" value="1"/>
</dbReference>
<sequence>MVEIARDELVLIRHAPADHGGRLCGRTDVAARLPDATALRPLKAALAGVTPVVSPALRCRQTAGALFPDVTPQIDARLWEQDFGMQDGMAFADLPDLGPMALEDLARIRATGGESFVDMVARTEPALRGLFRQVQQSGPIAVVAHAGTARAALGLALGQPHLGLSFEIEPLSLTRLRCHAGGLSVVRTNERIVPK</sequence>
<gene>
    <name evidence="1" type="ORF">EDD52_101184</name>
</gene>
<dbReference type="SUPFAM" id="SSF53254">
    <property type="entry name" value="Phosphoglycerate mutase-like"/>
    <property type="match status" value="1"/>
</dbReference>
<dbReference type="Pfam" id="PF00300">
    <property type="entry name" value="His_Phos_1"/>
    <property type="match status" value="1"/>
</dbReference>
<dbReference type="SMART" id="SM00855">
    <property type="entry name" value="PGAM"/>
    <property type="match status" value="1"/>
</dbReference>
<dbReference type="EMBL" id="SLZU01000001">
    <property type="protein sequence ID" value="TCS67093.1"/>
    <property type="molecule type" value="Genomic_DNA"/>
</dbReference>
<dbReference type="InterPro" id="IPR013078">
    <property type="entry name" value="His_Pase_superF_clade-1"/>
</dbReference>
<name>A0A4R3JLB9_9RHOB</name>
<reference evidence="1 2" key="1">
    <citation type="submission" date="2019-03" db="EMBL/GenBank/DDBJ databases">
        <title>Genomic Encyclopedia of Type Strains, Phase IV (KMG-IV): sequencing the most valuable type-strain genomes for metagenomic binning, comparative biology and taxonomic classification.</title>
        <authorList>
            <person name="Goeker M."/>
        </authorList>
    </citation>
    <scope>NUCLEOTIDE SEQUENCE [LARGE SCALE GENOMIC DNA]</scope>
    <source>
        <strain evidence="1 2">DSM 104836</strain>
    </source>
</reference>
<organism evidence="1 2">
    <name type="scientific">Primorskyibacter sedentarius</name>
    <dbReference type="NCBI Taxonomy" id="745311"/>
    <lineage>
        <taxon>Bacteria</taxon>
        <taxon>Pseudomonadati</taxon>
        <taxon>Pseudomonadota</taxon>
        <taxon>Alphaproteobacteria</taxon>
        <taxon>Rhodobacterales</taxon>
        <taxon>Roseobacteraceae</taxon>
        <taxon>Primorskyibacter</taxon>
    </lineage>
</organism>
<evidence type="ECO:0000313" key="2">
    <source>
        <dbReference type="Proteomes" id="UP000295696"/>
    </source>
</evidence>
<evidence type="ECO:0000313" key="1">
    <source>
        <dbReference type="EMBL" id="TCS67093.1"/>
    </source>
</evidence>
<proteinExistence type="predicted"/>
<dbReference type="RefSeq" id="WP_243651800.1">
    <property type="nucleotide sequence ID" value="NZ_SLZU01000001.1"/>
</dbReference>
<dbReference type="Proteomes" id="UP000295696">
    <property type="component" value="Unassembled WGS sequence"/>
</dbReference>
<dbReference type="Gene3D" id="3.40.50.1240">
    <property type="entry name" value="Phosphoglycerate mutase-like"/>
    <property type="match status" value="1"/>
</dbReference>